<dbReference type="Pfam" id="PF00435">
    <property type="entry name" value="Spectrin"/>
    <property type="match status" value="1"/>
</dbReference>
<protein>
    <submittedName>
        <fullName evidence="2">Spectrin beta chain</fullName>
    </submittedName>
</protein>
<dbReference type="EMBL" id="JYDU01000921">
    <property type="protein sequence ID" value="KRX76980.1"/>
    <property type="molecule type" value="Genomic_DNA"/>
</dbReference>
<gene>
    <name evidence="2" type="primary">beta-Spec</name>
    <name evidence="2" type="ORF">T4E_8298</name>
</gene>
<reference evidence="2 3" key="1">
    <citation type="submission" date="2015-01" db="EMBL/GenBank/DDBJ databases">
        <title>Evolution of Trichinella species and genotypes.</title>
        <authorList>
            <person name="Korhonen P.K."/>
            <person name="Edoardo P."/>
            <person name="Giuseppe L.R."/>
            <person name="Gasser R.B."/>
        </authorList>
    </citation>
    <scope>NUCLEOTIDE SEQUENCE [LARGE SCALE GENOMIC DNA]</scope>
    <source>
        <strain evidence="2">ISS141</strain>
    </source>
</reference>
<dbReference type="STRING" id="6337.A0A0V0WMK9"/>
<evidence type="ECO:0000256" key="1">
    <source>
        <dbReference type="ARBA" id="ARBA00022737"/>
    </source>
</evidence>
<accession>A0A0V0WMK9</accession>
<sequence length="127" mass="14517">LVQERIQMLEAAYKELLAMVEQRRRRLEDSKRLCQFFLDAEELEQGFKELEQVLSSPDVGHDVVSVNLLLAKHKSVEDQIASLERNKNVVIDTGRGLIGENLPGSSDIQAQIDHIEEMWQALQTLAY</sequence>
<proteinExistence type="predicted"/>
<comment type="caution">
    <text evidence="2">The sequence shown here is derived from an EMBL/GenBank/DDBJ whole genome shotgun (WGS) entry which is preliminary data.</text>
</comment>
<dbReference type="Proteomes" id="UP000054815">
    <property type="component" value="Unassembled WGS sequence"/>
</dbReference>
<dbReference type="PANTHER" id="PTHR11915">
    <property type="entry name" value="SPECTRIN/FILAMIN RELATED CYTOSKELETAL PROTEIN"/>
    <property type="match status" value="1"/>
</dbReference>
<feature type="non-terminal residue" evidence="2">
    <location>
        <position position="1"/>
    </location>
</feature>
<organism evidence="2 3">
    <name type="scientific">Trichinella pseudospiralis</name>
    <name type="common">Parasitic roundworm</name>
    <dbReference type="NCBI Taxonomy" id="6337"/>
    <lineage>
        <taxon>Eukaryota</taxon>
        <taxon>Metazoa</taxon>
        <taxon>Ecdysozoa</taxon>
        <taxon>Nematoda</taxon>
        <taxon>Enoplea</taxon>
        <taxon>Dorylaimia</taxon>
        <taxon>Trichinellida</taxon>
        <taxon>Trichinellidae</taxon>
        <taxon>Trichinella</taxon>
    </lineage>
</organism>
<dbReference type="CDD" id="cd00176">
    <property type="entry name" value="SPEC"/>
    <property type="match status" value="1"/>
</dbReference>
<keyword evidence="1" id="KW-0677">Repeat</keyword>
<dbReference type="Gene3D" id="1.20.58.60">
    <property type="match status" value="1"/>
</dbReference>
<dbReference type="AlphaFoldDB" id="A0A0V0WMK9"/>
<name>A0A0V0WMK9_TRIPS</name>
<evidence type="ECO:0000313" key="2">
    <source>
        <dbReference type="EMBL" id="KRX76980.1"/>
    </source>
</evidence>
<dbReference type="InterPro" id="IPR002017">
    <property type="entry name" value="Spectrin_repeat"/>
</dbReference>
<feature type="non-terminal residue" evidence="2">
    <location>
        <position position="127"/>
    </location>
</feature>
<dbReference type="SUPFAM" id="SSF46966">
    <property type="entry name" value="Spectrin repeat"/>
    <property type="match status" value="1"/>
</dbReference>
<dbReference type="InterPro" id="IPR018159">
    <property type="entry name" value="Spectrin/alpha-actinin"/>
</dbReference>
<evidence type="ECO:0000313" key="3">
    <source>
        <dbReference type="Proteomes" id="UP000054815"/>
    </source>
</evidence>
<dbReference type="SMART" id="SM00150">
    <property type="entry name" value="SPEC"/>
    <property type="match status" value="1"/>
</dbReference>